<evidence type="ECO:0000313" key="11">
    <source>
        <dbReference type="EMBL" id="KOG35371.1"/>
    </source>
</evidence>
<dbReference type="Gene3D" id="3.30.200.20">
    <property type="entry name" value="Phosphorylase Kinase, domain 1"/>
    <property type="match status" value="1"/>
</dbReference>
<keyword evidence="9" id="KW-1133">Transmembrane helix</keyword>
<dbReference type="SUPFAM" id="SSF56112">
    <property type="entry name" value="Protein kinase-like (PK-like)"/>
    <property type="match status" value="1"/>
</dbReference>
<feature type="compositionally biased region" description="Polar residues" evidence="8">
    <location>
        <begin position="645"/>
        <end position="658"/>
    </location>
</feature>
<evidence type="ECO:0000313" key="12">
    <source>
        <dbReference type="Proteomes" id="UP000037251"/>
    </source>
</evidence>
<gene>
    <name evidence="11" type="ORF">ADK37_15035</name>
</gene>
<evidence type="ECO:0000256" key="9">
    <source>
        <dbReference type="SAM" id="Phobius"/>
    </source>
</evidence>
<protein>
    <recommendedName>
        <fullName evidence="1">non-specific serine/threonine protein kinase</fullName>
        <ecNumber evidence="1">2.7.11.1</ecNumber>
    </recommendedName>
</protein>
<evidence type="ECO:0000256" key="2">
    <source>
        <dbReference type="ARBA" id="ARBA00022527"/>
    </source>
</evidence>
<feature type="compositionally biased region" description="Pro residues" evidence="8">
    <location>
        <begin position="372"/>
        <end position="383"/>
    </location>
</feature>
<dbReference type="GO" id="GO:0005524">
    <property type="term" value="F:ATP binding"/>
    <property type="evidence" value="ECO:0007669"/>
    <property type="project" value="UniProtKB-UniRule"/>
</dbReference>
<name>A0A0L8LBG4_9ACTN</name>
<dbReference type="STRING" id="67356.AQJ84_15100"/>
<dbReference type="Gene3D" id="1.10.510.10">
    <property type="entry name" value="Transferase(Phosphotransferase) domain 1"/>
    <property type="match status" value="1"/>
</dbReference>
<feature type="compositionally biased region" description="Pro residues" evidence="8">
    <location>
        <begin position="435"/>
        <end position="447"/>
    </location>
</feature>
<feature type="compositionally biased region" description="Basic and acidic residues" evidence="8">
    <location>
        <begin position="635"/>
        <end position="644"/>
    </location>
</feature>
<dbReference type="EMBL" id="LGUS01000157">
    <property type="protein sequence ID" value="KOG35371.1"/>
    <property type="molecule type" value="Genomic_DNA"/>
</dbReference>
<dbReference type="eggNOG" id="COG0515">
    <property type="taxonomic scope" value="Bacteria"/>
</dbReference>
<keyword evidence="9" id="KW-0472">Membrane</keyword>
<evidence type="ECO:0000256" key="8">
    <source>
        <dbReference type="SAM" id="MobiDB-lite"/>
    </source>
</evidence>
<organism evidence="11 12">
    <name type="scientific">Streptomyces resistomycificus</name>
    <dbReference type="NCBI Taxonomy" id="67356"/>
    <lineage>
        <taxon>Bacteria</taxon>
        <taxon>Bacillati</taxon>
        <taxon>Actinomycetota</taxon>
        <taxon>Actinomycetes</taxon>
        <taxon>Kitasatosporales</taxon>
        <taxon>Streptomycetaceae</taxon>
        <taxon>Streptomyces</taxon>
        <taxon>Streptomyces aurantiacus group</taxon>
    </lineage>
</organism>
<dbReference type="InterPro" id="IPR017441">
    <property type="entry name" value="Protein_kinase_ATP_BS"/>
</dbReference>
<dbReference type="Pfam" id="PF13845">
    <property type="entry name" value="Septum_form"/>
    <property type="match status" value="1"/>
</dbReference>
<evidence type="ECO:0000256" key="4">
    <source>
        <dbReference type="ARBA" id="ARBA00022741"/>
    </source>
</evidence>
<keyword evidence="9" id="KW-0812">Transmembrane</keyword>
<feature type="region of interest" description="Disordered" evidence="8">
    <location>
        <begin position="412"/>
        <end position="604"/>
    </location>
</feature>
<reference evidence="12" key="1">
    <citation type="submission" date="2015-07" db="EMBL/GenBank/DDBJ databases">
        <authorList>
            <person name="Ju K.-S."/>
            <person name="Doroghazi J.R."/>
            <person name="Metcalf W.W."/>
        </authorList>
    </citation>
    <scope>NUCLEOTIDE SEQUENCE [LARGE SCALE GENOMIC DNA]</scope>
    <source>
        <strain evidence="12">NRRL 2290</strain>
    </source>
</reference>
<dbReference type="PROSITE" id="PS00107">
    <property type="entry name" value="PROTEIN_KINASE_ATP"/>
    <property type="match status" value="1"/>
</dbReference>
<dbReference type="InterPro" id="IPR008271">
    <property type="entry name" value="Ser/Thr_kinase_AS"/>
</dbReference>
<keyword evidence="5 11" id="KW-0418">Kinase</keyword>
<dbReference type="InterPro" id="IPR011009">
    <property type="entry name" value="Kinase-like_dom_sf"/>
</dbReference>
<dbReference type="CDD" id="cd14014">
    <property type="entry name" value="STKc_PknB_like"/>
    <property type="match status" value="1"/>
</dbReference>
<feature type="transmembrane region" description="Helical" evidence="9">
    <location>
        <begin position="608"/>
        <end position="631"/>
    </location>
</feature>
<dbReference type="GO" id="GO:0004674">
    <property type="term" value="F:protein serine/threonine kinase activity"/>
    <property type="evidence" value="ECO:0007669"/>
    <property type="project" value="UniProtKB-KW"/>
</dbReference>
<dbReference type="SMART" id="SM00220">
    <property type="entry name" value="S_TKc"/>
    <property type="match status" value="1"/>
</dbReference>
<comment type="caution">
    <text evidence="11">The sequence shown here is derived from an EMBL/GenBank/DDBJ whole genome shotgun (WGS) entry which is preliminary data.</text>
</comment>
<evidence type="ECO:0000256" key="1">
    <source>
        <dbReference type="ARBA" id="ARBA00012513"/>
    </source>
</evidence>
<dbReference type="PANTHER" id="PTHR43289:SF6">
    <property type="entry name" value="SERINE_THREONINE-PROTEIN KINASE NEKL-3"/>
    <property type="match status" value="1"/>
</dbReference>
<feature type="binding site" evidence="7">
    <location>
        <position position="47"/>
    </location>
    <ligand>
        <name>ATP</name>
        <dbReference type="ChEBI" id="CHEBI:30616"/>
    </ligand>
</feature>
<feature type="domain" description="Protein kinase" evidence="10">
    <location>
        <begin position="18"/>
        <end position="286"/>
    </location>
</feature>
<keyword evidence="2 11" id="KW-0723">Serine/threonine-protein kinase</keyword>
<dbReference type="Proteomes" id="UP000037251">
    <property type="component" value="Unassembled WGS sequence"/>
</dbReference>
<evidence type="ECO:0000256" key="5">
    <source>
        <dbReference type="ARBA" id="ARBA00022777"/>
    </source>
</evidence>
<keyword evidence="3" id="KW-0808">Transferase</keyword>
<sequence length="903" mass="91219">MAGETPDQGEGRIINSRYRLLRTLGAGGMGRVWLAYDEELACEVALKEIALADTPRDAAESGQRIARARSEARHAARLRGHPHVATVHDVLVHEGLPWIVMEHVPDAIDLQAVVRRSGPLEPAQAARIGLAVLDALTAGHRIGILHRDVKPANILLAPDSSGDPYARVLLTDYGIALQPESQEPRLTATAGILGTPGYLAPERARGEPPTPAADMFSLGATLYATVEGRGPFDRHGDYATLTALLGEDPTPPARAGELTPVLMGLLVKDPVRRFSPEAVSRGLERLAQKGAGAGFAATPGGFGPGGPGSEGFGPPPEGFGGQSSGAGRSPEGHGGPVGNHDAQVRGHDAAARGLGGVPGYRGASPDEGAVDGPPPGYVASPPPGYVASPPPGYVASAPPGYVAGDPPGYVGGPPGAWGGAPAQGGPQTPGVPGTPGGPPTPNTPQTPHPRAGEPGDLSAGGPPPDGRDSGGAGPGTPEHGGPATPGGTPGLPPYDPWRQPAAQSPDVRNPYAQGPGSTYASGGARTPYGSGGASPPYGNGSASPPYGSGAQAPYGGTPHPPYAGAGTHAAYPGGTPSQPGYGGYGGPGGPVTPGGQAPPPQSPGKRRVALVALVVAAVLVIAGGVWGVVALTGDDGGRKRDVTKDSASPSVSESQGSASPAGPVLPYGDVVGLGAPLEPGDCVQAVWSGRPFKSEPNLGVVDCAEDWPDGQVVAVDTATDHSDAREQGAKRCENQTRTLVAALPDAAGYAVVPTEQGFTAAGGGTACLVLGRHAAIGGEVGRFRDAGTDLWVGQMSVGDCWVYEEQEDSYNAPLTDCGKPHTDQVIGTVQAPSGMTYKKGTDNATKLCGNKFESVWAPGQERTVFGWVADEDDWSEGFNKVVCTVGRADNQKTTGKIPAPGAV</sequence>
<dbReference type="RefSeq" id="WP_053191285.1">
    <property type="nucleotide sequence ID" value="NZ_KQ948991.1"/>
</dbReference>
<feature type="region of interest" description="Disordered" evidence="8">
    <location>
        <begin position="632"/>
        <end position="664"/>
    </location>
</feature>
<dbReference type="InterPro" id="IPR000719">
    <property type="entry name" value="Prot_kinase_dom"/>
</dbReference>
<dbReference type="Pfam" id="PF00069">
    <property type="entry name" value="Pkinase"/>
    <property type="match status" value="1"/>
</dbReference>
<feature type="region of interest" description="Disordered" evidence="8">
    <location>
        <begin position="294"/>
        <end position="383"/>
    </location>
</feature>
<keyword evidence="12" id="KW-1185">Reference proteome</keyword>
<dbReference type="OrthoDB" id="3928783at2"/>
<evidence type="ECO:0000256" key="6">
    <source>
        <dbReference type="ARBA" id="ARBA00022840"/>
    </source>
</evidence>
<feature type="compositionally biased region" description="Gly residues" evidence="8">
    <location>
        <begin position="300"/>
        <end position="311"/>
    </location>
</feature>
<dbReference type="PATRIC" id="fig|67356.5.peg.3225"/>
<evidence type="ECO:0000256" key="3">
    <source>
        <dbReference type="ARBA" id="ARBA00022679"/>
    </source>
</evidence>
<evidence type="ECO:0000256" key="7">
    <source>
        <dbReference type="PROSITE-ProRule" id="PRU10141"/>
    </source>
</evidence>
<feature type="compositionally biased region" description="Gly residues" evidence="8">
    <location>
        <begin position="580"/>
        <end position="592"/>
    </location>
</feature>
<keyword evidence="6 7" id="KW-0067">ATP-binding</keyword>
<evidence type="ECO:0000259" key="10">
    <source>
        <dbReference type="PROSITE" id="PS50011"/>
    </source>
</evidence>
<feature type="compositionally biased region" description="Gly residues" evidence="8">
    <location>
        <begin position="412"/>
        <end position="422"/>
    </location>
</feature>
<keyword evidence="4 7" id="KW-0547">Nucleotide-binding</keyword>
<dbReference type="EC" id="2.7.11.1" evidence="1"/>
<dbReference type="PROSITE" id="PS50011">
    <property type="entry name" value="PROTEIN_KINASE_DOM"/>
    <property type="match status" value="1"/>
</dbReference>
<accession>A0A0L8LBG4</accession>
<dbReference type="InterPro" id="IPR026004">
    <property type="entry name" value="Septum_form"/>
</dbReference>
<dbReference type="PANTHER" id="PTHR43289">
    <property type="entry name" value="MITOGEN-ACTIVATED PROTEIN KINASE KINASE KINASE 20-RELATED"/>
    <property type="match status" value="1"/>
</dbReference>
<proteinExistence type="predicted"/>
<dbReference type="AlphaFoldDB" id="A0A0L8LBG4"/>
<dbReference type="PROSITE" id="PS00108">
    <property type="entry name" value="PROTEIN_KINASE_ST"/>
    <property type="match status" value="1"/>
</dbReference>
<feature type="compositionally biased region" description="Low complexity" evidence="8">
    <location>
        <begin position="533"/>
        <end position="550"/>
    </location>
</feature>